<sequence>MARQDPAADLNLGLTQGFMVKRRAETPSLSSEESKRTSLESGWGYHRSIQTFLPATREPIEAQQPYYGNVTTVCNGTDNSNSAFGYTCNGLYSSCQSFLTFRSQSPYNSVSSISRLLRADPSRLAQLNSVAENTTFDSNQVVLVPVTCSCSGEYYQSNTSFVAQNANNYFSIANNTFESLTTCQALQDQNRNMTINSGTIIVPIRCACPTKNQTESGVNYLLSYVVASGQSVSIISSTFGVDTEMTLIANGLSDQDFIYPFTTLLVPLQTPPSSSEIVAPPPPPAVYLSSSHTATWVYVLAGLFGGGLVLGAGIFGFCIFSRKNKGKTDTITTSKRCESVEKANKNNLEEKTREVLESIPSISQSLKMYTYEELQSATKHFSPSCWIKGSVYRGTINGDFAAIKRMDGDVSNEIEIMNKVSHFNLIGLSGVCFNAGHWYLIYEYAVNGPLSDWIYSSNNYQKCLNWTRRVQNALDVAMGLNYIHNYTSPPYVHKNLTSTNVLLDSDCRAKIANFRLARSAEMQDDQFSSTSHIVGTRGYMAPEYLENGFVSMKLDVYAFGVLLLEILTGKEVTVLYDRVNLHLSELFIPVVGDENAKEKLSDFMDPSLEGNYPVELAVFAAKLVDSCIRKDPSDRPGMDEIAQSLSRILNASLNLEFSDTISGLMWCRCEEGRFLLVANCSVSVAVKYGRDLASPV</sequence>
<dbReference type="Gene3D" id="1.10.510.10">
    <property type="entry name" value="Transferase(Phosphotransferase) domain 1"/>
    <property type="match status" value="1"/>
</dbReference>
<protein>
    <submittedName>
        <fullName evidence="13">Uncharacterized protein</fullName>
    </submittedName>
</protein>
<keyword evidence="3 10" id="KW-0812">Transmembrane</keyword>
<dbReference type="GO" id="GO:0004672">
    <property type="term" value="F:protein kinase activity"/>
    <property type="evidence" value="ECO:0007669"/>
    <property type="project" value="InterPro"/>
</dbReference>
<keyword evidence="7 10" id="KW-1133">Transmembrane helix</keyword>
<dbReference type="FunFam" id="1.10.510.10:FF:000468">
    <property type="entry name" value="PTI1-like tyrosine-protein kinase 3"/>
    <property type="match status" value="1"/>
</dbReference>
<keyword evidence="14" id="KW-1185">Reference proteome</keyword>
<name>A0A834LEQ6_RHOSS</name>
<dbReference type="InterPro" id="IPR036779">
    <property type="entry name" value="LysM_dom_sf"/>
</dbReference>
<comment type="caution">
    <text evidence="13">The sequence shown here is derived from an EMBL/GenBank/DDBJ whole genome shotgun (WGS) entry which is preliminary data.</text>
</comment>
<dbReference type="EMBL" id="WJXA01000008">
    <property type="protein sequence ID" value="KAF7136266.1"/>
    <property type="molecule type" value="Genomic_DNA"/>
</dbReference>
<reference evidence="13" key="1">
    <citation type="submission" date="2019-11" db="EMBL/GenBank/DDBJ databases">
        <authorList>
            <person name="Liu Y."/>
            <person name="Hou J."/>
            <person name="Li T.-Q."/>
            <person name="Guan C.-H."/>
            <person name="Wu X."/>
            <person name="Wu H.-Z."/>
            <person name="Ling F."/>
            <person name="Zhang R."/>
            <person name="Shi X.-G."/>
            <person name="Ren J.-P."/>
            <person name="Chen E.-F."/>
            <person name="Sun J.-M."/>
        </authorList>
    </citation>
    <scope>NUCLEOTIDE SEQUENCE</scope>
    <source>
        <strain evidence="13">Adult_tree_wgs_1</strain>
        <tissue evidence="13">Leaves</tissue>
    </source>
</reference>
<dbReference type="GO" id="GO:0005524">
    <property type="term" value="F:ATP binding"/>
    <property type="evidence" value="ECO:0007669"/>
    <property type="project" value="UniProtKB-KW"/>
</dbReference>
<keyword evidence="8 10" id="KW-0472">Membrane</keyword>
<keyword evidence="9" id="KW-1015">Disulfide bond</keyword>
<evidence type="ECO:0000313" key="13">
    <source>
        <dbReference type="EMBL" id="KAF7136266.1"/>
    </source>
</evidence>
<dbReference type="CDD" id="cd00118">
    <property type="entry name" value="LysM"/>
    <property type="match status" value="1"/>
</dbReference>
<dbReference type="InterPro" id="IPR052611">
    <property type="entry name" value="Plant_RLK_LysM"/>
</dbReference>
<dbReference type="InterPro" id="IPR011009">
    <property type="entry name" value="Kinase-like_dom_sf"/>
</dbReference>
<dbReference type="InterPro" id="IPR056562">
    <property type="entry name" value="LysM2_CERK1_LYK3_4_5"/>
</dbReference>
<organism evidence="13 14">
    <name type="scientific">Rhododendron simsii</name>
    <name type="common">Sims's rhododendron</name>
    <dbReference type="NCBI Taxonomy" id="118357"/>
    <lineage>
        <taxon>Eukaryota</taxon>
        <taxon>Viridiplantae</taxon>
        <taxon>Streptophyta</taxon>
        <taxon>Embryophyta</taxon>
        <taxon>Tracheophyta</taxon>
        <taxon>Spermatophyta</taxon>
        <taxon>Magnoliopsida</taxon>
        <taxon>eudicotyledons</taxon>
        <taxon>Gunneridae</taxon>
        <taxon>Pentapetalae</taxon>
        <taxon>asterids</taxon>
        <taxon>Ericales</taxon>
        <taxon>Ericaceae</taxon>
        <taxon>Ericoideae</taxon>
        <taxon>Rhodoreae</taxon>
        <taxon>Rhododendron</taxon>
    </lineage>
</organism>
<dbReference type="SMART" id="SM00257">
    <property type="entry name" value="LysM"/>
    <property type="match status" value="1"/>
</dbReference>
<dbReference type="GO" id="GO:0051707">
    <property type="term" value="P:response to other organism"/>
    <property type="evidence" value="ECO:0007669"/>
    <property type="project" value="UniProtKB-ARBA"/>
</dbReference>
<proteinExistence type="predicted"/>
<evidence type="ECO:0000256" key="1">
    <source>
        <dbReference type="ARBA" id="ARBA00004162"/>
    </source>
</evidence>
<dbReference type="AlphaFoldDB" id="A0A834LEQ6"/>
<evidence type="ECO:0000256" key="2">
    <source>
        <dbReference type="ARBA" id="ARBA00022475"/>
    </source>
</evidence>
<dbReference type="Proteomes" id="UP000626092">
    <property type="component" value="Unassembled WGS sequence"/>
</dbReference>
<dbReference type="Gene3D" id="3.30.200.20">
    <property type="entry name" value="Phosphorylase Kinase, domain 1"/>
    <property type="match status" value="1"/>
</dbReference>
<evidence type="ECO:0000256" key="6">
    <source>
        <dbReference type="ARBA" id="ARBA00022840"/>
    </source>
</evidence>
<dbReference type="Pfam" id="PF07714">
    <property type="entry name" value="PK_Tyr_Ser-Thr"/>
    <property type="match status" value="1"/>
</dbReference>
<dbReference type="PROSITE" id="PS50011">
    <property type="entry name" value="PROTEIN_KINASE_DOM"/>
    <property type="match status" value="1"/>
</dbReference>
<dbReference type="Gene3D" id="3.10.350.10">
    <property type="entry name" value="LysM domain"/>
    <property type="match status" value="1"/>
</dbReference>
<evidence type="ECO:0000313" key="14">
    <source>
        <dbReference type="Proteomes" id="UP000626092"/>
    </source>
</evidence>
<dbReference type="PANTHER" id="PTHR45927">
    <property type="entry name" value="LYSM-DOMAIN RECEPTOR-LIKE KINASE-RELATED"/>
    <property type="match status" value="1"/>
</dbReference>
<keyword evidence="5" id="KW-0547">Nucleotide-binding</keyword>
<evidence type="ECO:0000256" key="10">
    <source>
        <dbReference type="SAM" id="Phobius"/>
    </source>
</evidence>
<dbReference type="Pfam" id="PF23473">
    <property type="entry name" value="LysM3_LYK4_5"/>
    <property type="match status" value="1"/>
</dbReference>
<dbReference type="OrthoDB" id="4062651at2759"/>
<evidence type="ECO:0000259" key="12">
    <source>
        <dbReference type="PROSITE" id="PS51782"/>
    </source>
</evidence>
<keyword evidence="4" id="KW-0732">Signal</keyword>
<dbReference type="InterPro" id="IPR056563">
    <property type="entry name" value="LysM3_LYK4_5"/>
</dbReference>
<evidence type="ECO:0000256" key="8">
    <source>
        <dbReference type="ARBA" id="ARBA00023136"/>
    </source>
</evidence>
<evidence type="ECO:0000256" key="5">
    <source>
        <dbReference type="ARBA" id="ARBA00022741"/>
    </source>
</evidence>
<dbReference type="GO" id="GO:0005886">
    <property type="term" value="C:plasma membrane"/>
    <property type="evidence" value="ECO:0007669"/>
    <property type="project" value="UniProtKB-SubCell"/>
</dbReference>
<evidence type="ECO:0000259" key="11">
    <source>
        <dbReference type="PROSITE" id="PS50011"/>
    </source>
</evidence>
<dbReference type="Pfam" id="PF23472">
    <property type="entry name" value="LysM2_CERK1_LYK3_4_5"/>
    <property type="match status" value="1"/>
</dbReference>
<dbReference type="PANTHER" id="PTHR45927:SF11">
    <property type="entry name" value="LYSM DOMAIN RECEPTOR-LIKE KINASE 4"/>
    <property type="match status" value="1"/>
</dbReference>
<dbReference type="InterPro" id="IPR000719">
    <property type="entry name" value="Prot_kinase_dom"/>
</dbReference>
<dbReference type="InterPro" id="IPR056561">
    <property type="entry name" value="NFP_LYK_LysM1"/>
</dbReference>
<dbReference type="SUPFAM" id="SSF56112">
    <property type="entry name" value="Protein kinase-like (PK-like)"/>
    <property type="match status" value="1"/>
</dbReference>
<dbReference type="InterPro" id="IPR018392">
    <property type="entry name" value="LysM"/>
</dbReference>
<keyword evidence="6" id="KW-0067">ATP-binding</keyword>
<evidence type="ECO:0000256" key="7">
    <source>
        <dbReference type="ARBA" id="ARBA00022989"/>
    </source>
</evidence>
<keyword evidence="2" id="KW-1003">Cell membrane</keyword>
<dbReference type="InterPro" id="IPR001245">
    <property type="entry name" value="Ser-Thr/Tyr_kinase_cat_dom"/>
</dbReference>
<accession>A0A834LEQ6</accession>
<dbReference type="PROSITE" id="PS51782">
    <property type="entry name" value="LYSM"/>
    <property type="match status" value="1"/>
</dbReference>
<evidence type="ECO:0000256" key="9">
    <source>
        <dbReference type="ARBA" id="ARBA00023157"/>
    </source>
</evidence>
<evidence type="ECO:0000256" key="3">
    <source>
        <dbReference type="ARBA" id="ARBA00022692"/>
    </source>
</evidence>
<dbReference type="Pfam" id="PF23446">
    <property type="entry name" value="LysM1_NFP_LYK"/>
    <property type="match status" value="1"/>
</dbReference>
<feature type="domain" description="Protein kinase" evidence="11">
    <location>
        <begin position="304"/>
        <end position="649"/>
    </location>
</feature>
<gene>
    <name evidence="13" type="ORF">RHSIM_Rhsim08G0110700</name>
</gene>
<evidence type="ECO:0000256" key="4">
    <source>
        <dbReference type="ARBA" id="ARBA00022729"/>
    </source>
</evidence>
<comment type="subcellular location">
    <subcellularLocation>
        <location evidence="1">Cell membrane</location>
        <topology evidence="1">Single-pass membrane protein</topology>
    </subcellularLocation>
</comment>
<feature type="domain" description="LysM" evidence="12">
    <location>
        <begin position="222"/>
        <end position="266"/>
    </location>
</feature>
<feature type="transmembrane region" description="Helical" evidence="10">
    <location>
        <begin position="296"/>
        <end position="320"/>
    </location>
</feature>